<name>A0A1C3U1H3_9HYPH</name>
<protein>
    <submittedName>
        <fullName evidence="2">Uncharacterized protein</fullName>
    </submittedName>
</protein>
<keyword evidence="1" id="KW-0472">Membrane</keyword>
<reference evidence="3" key="1">
    <citation type="submission" date="2016-08" db="EMBL/GenBank/DDBJ databases">
        <authorList>
            <person name="Varghese N."/>
            <person name="Submissions Spin"/>
        </authorList>
    </citation>
    <scope>NUCLEOTIDE SEQUENCE [LARGE SCALE GENOMIC DNA]</scope>
    <source>
        <strain evidence="3">CCBAU 57015</strain>
    </source>
</reference>
<keyword evidence="1" id="KW-0812">Transmembrane</keyword>
<accession>A0A1C3U1H3</accession>
<dbReference type="AlphaFoldDB" id="A0A1C3U1H3"/>
<dbReference type="RefSeq" id="WP_075850981.1">
    <property type="nucleotide sequence ID" value="NZ_FMAC01000001.1"/>
</dbReference>
<sequence length="83" mass="8543">MLNTNAFHNILNVLIALSTSMIAVLLATGCTQFADGTLECSQSFIGPSFAAAAAAALSTLKIIINITRDGVGGLIKPQPPVDK</sequence>
<keyword evidence="3" id="KW-1185">Reference proteome</keyword>
<gene>
    <name evidence="2" type="ORF">GA0061100_101451</name>
</gene>
<keyword evidence="1" id="KW-1133">Transmembrane helix</keyword>
<evidence type="ECO:0000313" key="3">
    <source>
        <dbReference type="Proteomes" id="UP000186228"/>
    </source>
</evidence>
<feature type="transmembrane region" description="Helical" evidence="1">
    <location>
        <begin position="6"/>
        <end position="27"/>
    </location>
</feature>
<dbReference type="EMBL" id="FMAC01000001">
    <property type="protein sequence ID" value="SCB09215.1"/>
    <property type="molecule type" value="Genomic_DNA"/>
</dbReference>
<dbReference type="Proteomes" id="UP000186228">
    <property type="component" value="Unassembled WGS sequence"/>
</dbReference>
<evidence type="ECO:0000256" key="1">
    <source>
        <dbReference type="SAM" id="Phobius"/>
    </source>
</evidence>
<proteinExistence type="predicted"/>
<dbReference type="STRING" id="52131.GA0061100_101451"/>
<organism evidence="2 3">
    <name type="scientific">Rhizobium hainanense</name>
    <dbReference type="NCBI Taxonomy" id="52131"/>
    <lineage>
        <taxon>Bacteria</taxon>
        <taxon>Pseudomonadati</taxon>
        <taxon>Pseudomonadota</taxon>
        <taxon>Alphaproteobacteria</taxon>
        <taxon>Hyphomicrobiales</taxon>
        <taxon>Rhizobiaceae</taxon>
        <taxon>Rhizobium/Agrobacterium group</taxon>
        <taxon>Rhizobium</taxon>
    </lineage>
</organism>
<dbReference type="OrthoDB" id="8404638at2"/>
<evidence type="ECO:0000313" key="2">
    <source>
        <dbReference type="EMBL" id="SCB09215.1"/>
    </source>
</evidence>